<accession>A0A2T6AVE0</accession>
<dbReference type="Proteomes" id="UP000244069">
    <property type="component" value="Unassembled WGS sequence"/>
</dbReference>
<gene>
    <name evidence="1" type="ORF">C8N44_111108</name>
</gene>
<sequence length="135" mass="14151">MSYGISAALQEAVYARLLGSAQLTEIVGSAVYDELPPGPMPSLYVALGPEKVRDASDVATAAARHDFTVSVVTESAGFQTAKAAAGAVSDALNGAAMTLGRGHLVGLWFRQARATRESGGLRRIDMTFRAHVEDD</sequence>
<name>A0A2T6AVE0_9RHOB</name>
<dbReference type="AlphaFoldDB" id="A0A2T6AVE0"/>
<keyword evidence="2" id="KW-1185">Reference proteome</keyword>
<reference evidence="1 2" key="1">
    <citation type="submission" date="2018-04" db="EMBL/GenBank/DDBJ databases">
        <title>Genomic Encyclopedia of Archaeal and Bacterial Type Strains, Phase II (KMG-II): from individual species to whole genera.</title>
        <authorList>
            <person name="Goeker M."/>
        </authorList>
    </citation>
    <scope>NUCLEOTIDE SEQUENCE [LARGE SCALE GENOMIC DNA]</scope>
    <source>
        <strain evidence="1 2">DSM 29329</strain>
    </source>
</reference>
<dbReference type="Pfam" id="PF11367">
    <property type="entry name" value="Tail_completion_gp17"/>
    <property type="match status" value="1"/>
</dbReference>
<comment type="caution">
    <text evidence="1">The sequence shown here is derived from an EMBL/GenBank/DDBJ whole genome shotgun (WGS) entry which is preliminary data.</text>
</comment>
<organism evidence="1 2">
    <name type="scientific">Allosediminivita pacifica</name>
    <dbReference type="NCBI Taxonomy" id="1267769"/>
    <lineage>
        <taxon>Bacteria</taxon>
        <taxon>Pseudomonadati</taxon>
        <taxon>Pseudomonadota</taxon>
        <taxon>Alphaproteobacteria</taxon>
        <taxon>Rhodobacterales</taxon>
        <taxon>Paracoccaceae</taxon>
        <taxon>Allosediminivita</taxon>
    </lineage>
</organism>
<dbReference type="RefSeq" id="WP_107976195.1">
    <property type="nucleotide sequence ID" value="NZ_BMEZ01000013.1"/>
</dbReference>
<protein>
    <submittedName>
        <fullName evidence="1">Uncharacterized protein DUF3168</fullName>
    </submittedName>
</protein>
<dbReference type="EMBL" id="QBKN01000011">
    <property type="protein sequence ID" value="PTX47777.1"/>
    <property type="molecule type" value="Genomic_DNA"/>
</dbReference>
<evidence type="ECO:0000313" key="1">
    <source>
        <dbReference type="EMBL" id="PTX47777.1"/>
    </source>
</evidence>
<evidence type="ECO:0000313" key="2">
    <source>
        <dbReference type="Proteomes" id="UP000244069"/>
    </source>
</evidence>
<dbReference type="InterPro" id="IPR021508">
    <property type="entry name" value="Gp17-like"/>
</dbReference>
<dbReference type="InterPro" id="IPR053745">
    <property type="entry name" value="Viral_Tail_Comp_sf"/>
</dbReference>
<proteinExistence type="predicted"/>
<dbReference type="Gene3D" id="3.30.2000.30">
    <property type="match status" value="1"/>
</dbReference>
<dbReference type="OrthoDB" id="7644395at2"/>